<dbReference type="RefSeq" id="WP_018081227.1">
    <property type="nucleotide sequence ID" value="NZ_AQWM01000004.1"/>
</dbReference>
<evidence type="ECO:0008006" key="3">
    <source>
        <dbReference type="Google" id="ProtNLM"/>
    </source>
</evidence>
<comment type="caution">
    <text evidence="1">The sequence shown here is derived from an EMBL/GenBank/DDBJ whole genome shotgun (WGS) entry which is preliminary data.</text>
</comment>
<dbReference type="EMBL" id="AWGB01000001">
    <property type="protein sequence ID" value="ESQ94554.1"/>
    <property type="molecule type" value="Genomic_DNA"/>
</dbReference>
<protein>
    <recommendedName>
        <fullName evidence="3">Methyltransferase small domain-containing protein</fullName>
    </recommendedName>
</protein>
<dbReference type="Proteomes" id="UP000017837">
    <property type="component" value="Unassembled WGS sequence"/>
</dbReference>
<dbReference type="InterPro" id="IPR029063">
    <property type="entry name" value="SAM-dependent_MTases_sf"/>
</dbReference>
<accession>V4Q4G5</accession>
<dbReference type="STRING" id="1121022.GCA_000376105_01559"/>
<evidence type="ECO:0000313" key="1">
    <source>
        <dbReference type="EMBL" id="ESQ94554.1"/>
    </source>
</evidence>
<dbReference type="GO" id="GO:0032259">
    <property type="term" value="P:methylation"/>
    <property type="evidence" value="ECO:0007669"/>
    <property type="project" value="InterPro"/>
</dbReference>
<dbReference type="eggNOG" id="COG4123">
    <property type="taxonomic scope" value="Bacteria"/>
</dbReference>
<name>V4Q4G5_9CAUL</name>
<dbReference type="CDD" id="cd02440">
    <property type="entry name" value="AdoMet_MTases"/>
    <property type="match status" value="1"/>
</dbReference>
<proteinExistence type="predicted"/>
<keyword evidence="2" id="KW-1185">Reference proteome</keyword>
<dbReference type="PANTHER" id="PTHR47739:SF1">
    <property type="entry name" value="TRNA1(VAL) (ADENINE(37)-N6)-METHYLTRANSFERASE"/>
    <property type="match status" value="1"/>
</dbReference>
<dbReference type="GO" id="GO:0003676">
    <property type="term" value="F:nucleic acid binding"/>
    <property type="evidence" value="ECO:0007669"/>
    <property type="project" value="InterPro"/>
</dbReference>
<dbReference type="PROSITE" id="PS00092">
    <property type="entry name" value="N6_MTASE"/>
    <property type="match status" value="1"/>
</dbReference>
<sequence>MTEDIPHFLTDVTETHLLGGRVKVMQPQKGYRIGMDGALLAAACASIPKVKTGLELGCGVGGALLSLKARCPALRLSGIEREAGYVALAQDNVRLNAASHTNIIEGNIGQGYKSLIPPLLAGTFVPREVAGEVPPEGASSTLPPSRFDLVFSNPPYFDDPDLLRAPHDTKRPAWIADDGLDAWLDFAQSAVVDGGHIVFIHRADRLADILGGLSKKCGSFVIRPVLPFADRCAKRVLVKAQRLGKTPLRLLPPLILHDDGERKHTPEVEAILRGDEALKW</sequence>
<dbReference type="GO" id="GO:0008168">
    <property type="term" value="F:methyltransferase activity"/>
    <property type="evidence" value="ECO:0007669"/>
    <property type="project" value="InterPro"/>
</dbReference>
<dbReference type="InterPro" id="IPR050210">
    <property type="entry name" value="tRNA_Adenine-N(6)_MTase"/>
</dbReference>
<dbReference type="SUPFAM" id="SSF53335">
    <property type="entry name" value="S-adenosyl-L-methionine-dependent methyltransferases"/>
    <property type="match status" value="1"/>
</dbReference>
<organism evidence="1 2">
    <name type="scientific">Asticcacaulis benevestitus DSM 16100 = ATCC BAA-896</name>
    <dbReference type="NCBI Taxonomy" id="1121022"/>
    <lineage>
        <taxon>Bacteria</taxon>
        <taxon>Pseudomonadati</taxon>
        <taxon>Pseudomonadota</taxon>
        <taxon>Alphaproteobacteria</taxon>
        <taxon>Caulobacterales</taxon>
        <taxon>Caulobacteraceae</taxon>
        <taxon>Asticcacaulis</taxon>
    </lineage>
</organism>
<evidence type="ECO:0000313" key="2">
    <source>
        <dbReference type="Proteomes" id="UP000017837"/>
    </source>
</evidence>
<reference evidence="1 2" key="1">
    <citation type="journal article" date="2014" name="Nature">
        <title>Sequential evolution of bacterial morphology by co-option of a developmental regulator.</title>
        <authorList>
            <person name="Jiang C."/>
            <person name="Brown P.J."/>
            <person name="Ducret A."/>
            <person name="Brun Y.V."/>
        </authorList>
    </citation>
    <scope>NUCLEOTIDE SEQUENCE [LARGE SCALE GENOMIC DNA]</scope>
    <source>
        <strain evidence="1 2">DSM 16100</strain>
    </source>
</reference>
<dbReference type="PANTHER" id="PTHR47739">
    <property type="entry name" value="TRNA1(VAL) (ADENINE(37)-N6)-METHYLTRANSFERASE"/>
    <property type="match status" value="1"/>
</dbReference>
<dbReference type="AlphaFoldDB" id="V4Q4G5"/>
<dbReference type="Gene3D" id="3.40.50.150">
    <property type="entry name" value="Vaccinia Virus protein VP39"/>
    <property type="match status" value="1"/>
</dbReference>
<dbReference type="InterPro" id="IPR002052">
    <property type="entry name" value="DNA_methylase_N6_adenine_CS"/>
</dbReference>
<gene>
    <name evidence="1" type="ORF">ABENE_00235</name>
</gene>
<dbReference type="PATRIC" id="fig|1121022.4.peg.48"/>